<evidence type="ECO:0000313" key="1">
    <source>
        <dbReference type="EMBL" id="JAE31806.1"/>
    </source>
</evidence>
<dbReference type="AlphaFoldDB" id="A0A0A9HAC0"/>
<organism evidence="1">
    <name type="scientific">Arundo donax</name>
    <name type="common">Giant reed</name>
    <name type="synonym">Donax arundinaceus</name>
    <dbReference type="NCBI Taxonomy" id="35708"/>
    <lineage>
        <taxon>Eukaryota</taxon>
        <taxon>Viridiplantae</taxon>
        <taxon>Streptophyta</taxon>
        <taxon>Embryophyta</taxon>
        <taxon>Tracheophyta</taxon>
        <taxon>Spermatophyta</taxon>
        <taxon>Magnoliopsida</taxon>
        <taxon>Liliopsida</taxon>
        <taxon>Poales</taxon>
        <taxon>Poaceae</taxon>
        <taxon>PACMAD clade</taxon>
        <taxon>Arundinoideae</taxon>
        <taxon>Arundineae</taxon>
        <taxon>Arundo</taxon>
    </lineage>
</organism>
<name>A0A0A9HAC0_ARUDO</name>
<protein>
    <submittedName>
        <fullName evidence="1">Uncharacterized protein</fullName>
    </submittedName>
</protein>
<reference evidence="1" key="2">
    <citation type="journal article" date="2015" name="Data Brief">
        <title>Shoot transcriptome of the giant reed, Arundo donax.</title>
        <authorList>
            <person name="Barrero R.A."/>
            <person name="Guerrero F.D."/>
            <person name="Moolhuijzen P."/>
            <person name="Goolsby J.A."/>
            <person name="Tidwell J."/>
            <person name="Bellgard S.E."/>
            <person name="Bellgard M.I."/>
        </authorList>
    </citation>
    <scope>NUCLEOTIDE SEQUENCE</scope>
    <source>
        <tissue evidence="1">Shoot tissue taken approximately 20 cm above the soil surface</tissue>
    </source>
</reference>
<sequence>MHAGTSKESHVVIVKFPLVLQEFAQAMIMLQRLLFLACCDHSCNVSVQSSLIL</sequence>
<accession>A0A0A9HAC0</accession>
<reference evidence="1" key="1">
    <citation type="submission" date="2014-09" db="EMBL/GenBank/DDBJ databases">
        <authorList>
            <person name="Magalhaes I.L.F."/>
            <person name="Oliveira U."/>
            <person name="Santos F.R."/>
            <person name="Vidigal T.H.D.A."/>
            <person name="Brescovit A.D."/>
            <person name="Santos A.J."/>
        </authorList>
    </citation>
    <scope>NUCLEOTIDE SEQUENCE</scope>
    <source>
        <tissue evidence="1">Shoot tissue taken approximately 20 cm above the soil surface</tissue>
    </source>
</reference>
<dbReference type="EMBL" id="GBRH01166090">
    <property type="protein sequence ID" value="JAE31806.1"/>
    <property type="molecule type" value="Transcribed_RNA"/>
</dbReference>
<proteinExistence type="predicted"/>